<gene>
    <name evidence="14" type="ORF">AWR36_006380</name>
</gene>
<dbReference type="NCBIfam" id="TIGR01783">
    <property type="entry name" value="TonB-siderophor"/>
    <property type="match status" value="1"/>
</dbReference>
<dbReference type="Gene3D" id="2.170.130.10">
    <property type="entry name" value="TonB-dependent receptor, plug domain"/>
    <property type="match status" value="1"/>
</dbReference>
<dbReference type="InterPro" id="IPR000531">
    <property type="entry name" value="Beta-barrel_TonB"/>
</dbReference>
<dbReference type="Pfam" id="PF07715">
    <property type="entry name" value="Plug"/>
    <property type="match status" value="1"/>
</dbReference>
<keyword evidence="8 14" id="KW-0675">Receptor</keyword>
<name>A0ABX4HZX2_9GAMM</name>
<organism evidence="14 15">
    <name type="scientific">Microbulbifer flavimaris</name>
    <dbReference type="NCBI Taxonomy" id="1781068"/>
    <lineage>
        <taxon>Bacteria</taxon>
        <taxon>Pseudomonadati</taxon>
        <taxon>Pseudomonadota</taxon>
        <taxon>Gammaproteobacteria</taxon>
        <taxon>Cellvibrionales</taxon>
        <taxon>Microbulbiferaceae</taxon>
        <taxon>Microbulbifer</taxon>
    </lineage>
</organism>
<comment type="similarity">
    <text evidence="2 10 11">Belongs to the TonB-dependent receptor family.</text>
</comment>
<evidence type="ECO:0000256" key="1">
    <source>
        <dbReference type="ARBA" id="ARBA00004571"/>
    </source>
</evidence>
<evidence type="ECO:0000256" key="3">
    <source>
        <dbReference type="ARBA" id="ARBA00022448"/>
    </source>
</evidence>
<evidence type="ECO:0000256" key="8">
    <source>
        <dbReference type="ARBA" id="ARBA00023170"/>
    </source>
</evidence>
<dbReference type="InterPro" id="IPR037066">
    <property type="entry name" value="Plug_dom_sf"/>
</dbReference>
<keyword evidence="7 10" id="KW-0472">Membrane</keyword>
<sequence>MAMQMIMSCIKFAVWLDSPPLTWGKYRGTEMNKATRIFPRALLATALCVTNAAIAAESDARLETVEVTGEQAGSYLAEEMSTATGLGLSALETPQSVSQISRALMDDFEIDSLNEALETTPGIMVESVETDRTYYTARGFDITNFQLDGVGVPATYGNSNGEIDTAIFERIEVVRGAGGLMAGAGNPSATINLVRKRPTDDFNLQLGATAGSWDKERLDADVSGTLTGGVRGRFVVAGEDRESYLDRYGMQKNVAYGVVDWALGASTLATVGISHQESNADSPLWGALPMHYTDGTQTDYDVSASTSAEWSYWDNTDTTAFAELVHEFANGWEARAYYTHTEVEGDSELFYQYSLPDSATDAGLIGYASEYGLEESRDLLDLRLSGSFPLAGRDHDLLVGYNWAEGSVEDYSLFDYTNGFPAIGDFTEWTGVTPVRPVFTDGLSGSDWSDRQQSLYAATRLRLAERLSLIAGARVTDWKSEGESYGEDHGARASGEVLPYAGLVYAFSDAVSAYVSHTETFMPNRDIGADLKRLDPAEGTNDELGVKAALMDGKLVATAAVFRAEHRNVSESAYFDADLGATIYEGRDYESQGYELELVGQLSEGLQASLGYTELDIEDREGNEARSFVPKRVLRAYANYRVPAMPQLKVGAGVNWQDDIERTTAYGITVRQQSYANVSAFASYAYSANLSFALNAANLTDEKFINSLYWDQAFYGAPRNFSASVNWRH</sequence>
<protein>
    <submittedName>
        <fullName evidence="14">TonB-dependent siderophore receptor</fullName>
    </submittedName>
</protein>
<keyword evidence="5 10" id="KW-0812">Transmembrane</keyword>
<evidence type="ECO:0000256" key="11">
    <source>
        <dbReference type="RuleBase" id="RU003357"/>
    </source>
</evidence>
<dbReference type="PANTHER" id="PTHR32552:SF74">
    <property type="entry name" value="HYDROXAMATE SIDEROPHORE RECEPTOR FHUE"/>
    <property type="match status" value="1"/>
</dbReference>
<dbReference type="InterPro" id="IPR036942">
    <property type="entry name" value="Beta-barrel_TonB_sf"/>
</dbReference>
<evidence type="ECO:0000259" key="13">
    <source>
        <dbReference type="Pfam" id="PF07715"/>
    </source>
</evidence>
<evidence type="ECO:0000256" key="6">
    <source>
        <dbReference type="ARBA" id="ARBA00023077"/>
    </source>
</evidence>
<dbReference type="Gene3D" id="2.40.170.20">
    <property type="entry name" value="TonB-dependent receptor, beta-barrel domain"/>
    <property type="match status" value="1"/>
</dbReference>
<evidence type="ECO:0000256" key="10">
    <source>
        <dbReference type="PROSITE-ProRule" id="PRU01360"/>
    </source>
</evidence>
<evidence type="ECO:0000256" key="9">
    <source>
        <dbReference type="ARBA" id="ARBA00023237"/>
    </source>
</evidence>
<keyword evidence="9 10" id="KW-0998">Cell outer membrane</keyword>
<keyword evidence="6 11" id="KW-0798">TonB box</keyword>
<dbReference type="Proteomes" id="UP000218427">
    <property type="component" value="Unassembled WGS sequence"/>
</dbReference>
<keyword evidence="3 10" id="KW-0813">Transport</keyword>
<dbReference type="EMBL" id="LRFG02000002">
    <property type="protein sequence ID" value="PCO05641.1"/>
    <property type="molecule type" value="Genomic_DNA"/>
</dbReference>
<evidence type="ECO:0000313" key="14">
    <source>
        <dbReference type="EMBL" id="PCO05641.1"/>
    </source>
</evidence>
<keyword evidence="4 10" id="KW-1134">Transmembrane beta strand</keyword>
<dbReference type="Pfam" id="PF00593">
    <property type="entry name" value="TonB_dep_Rec_b-barrel"/>
    <property type="match status" value="1"/>
</dbReference>
<comment type="caution">
    <text evidence="14">The sequence shown here is derived from an EMBL/GenBank/DDBJ whole genome shotgun (WGS) entry which is preliminary data.</text>
</comment>
<dbReference type="SUPFAM" id="SSF56935">
    <property type="entry name" value="Porins"/>
    <property type="match status" value="1"/>
</dbReference>
<evidence type="ECO:0000313" key="15">
    <source>
        <dbReference type="Proteomes" id="UP000218427"/>
    </source>
</evidence>
<proteinExistence type="inferred from homology"/>
<keyword evidence="15" id="KW-1185">Reference proteome</keyword>
<dbReference type="PROSITE" id="PS52016">
    <property type="entry name" value="TONB_DEPENDENT_REC_3"/>
    <property type="match status" value="1"/>
</dbReference>
<evidence type="ECO:0000256" key="7">
    <source>
        <dbReference type="ARBA" id="ARBA00023136"/>
    </source>
</evidence>
<dbReference type="InterPro" id="IPR010105">
    <property type="entry name" value="TonB_sidphr_rcpt"/>
</dbReference>
<comment type="subcellular location">
    <subcellularLocation>
        <location evidence="1 10">Cell outer membrane</location>
        <topology evidence="1 10">Multi-pass membrane protein</topology>
    </subcellularLocation>
</comment>
<evidence type="ECO:0000259" key="12">
    <source>
        <dbReference type="Pfam" id="PF00593"/>
    </source>
</evidence>
<feature type="domain" description="TonB-dependent receptor plug" evidence="13">
    <location>
        <begin position="91"/>
        <end position="189"/>
    </location>
</feature>
<feature type="domain" description="TonB-dependent receptor-like beta-barrel" evidence="12">
    <location>
        <begin position="291"/>
        <end position="699"/>
    </location>
</feature>
<reference evidence="14" key="1">
    <citation type="submission" date="2017-08" db="EMBL/GenBank/DDBJ databases">
        <title>Microbulbifer marisrubri sp. nov., a halophilic alphaproteobacterium isolated from marine sediment of the Yellow Sea, China.</title>
        <authorList>
            <person name="Zhang G."/>
            <person name="Xiong Q."/>
        </authorList>
    </citation>
    <scope>NUCLEOTIDE SEQUENCE [LARGE SCALE GENOMIC DNA]</scope>
    <source>
        <strain evidence="14">WRN-8</strain>
    </source>
</reference>
<evidence type="ECO:0000256" key="2">
    <source>
        <dbReference type="ARBA" id="ARBA00009810"/>
    </source>
</evidence>
<dbReference type="PANTHER" id="PTHR32552">
    <property type="entry name" value="FERRICHROME IRON RECEPTOR-RELATED"/>
    <property type="match status" value="1"/>
</dbReference>
<dbReference type="InterPro" id="IPR012910">
    <property type="entry name" value="Plug_dom"/>
</dbReference>
<dbReference type="CDD" id="cd01347">
    <property type="entry name" value="ligand_gated_channel"/>
    <property type="match status" value="1"/>
</dbReference>
<evidence type="ECO:0000256" key="5">
    <source>
        <dbReference type="ARBA" id="ARBA00022692"/>
    </source>
</evidence>
<accession>A0ABX4HZX2</accession>
<evidence type="ECO:0000256" key="4">
    <source>
        <dbReference type="ARBA" id="ARBA00022452"/>
    </source>
</evidence>
<dbReference type="InterPro" id="IPR039426">
    <property type="entry name" value="TonB-dep_rcpt-like"/>
</dbReference>